<accession>A0A7W6F913</accession>
<reference evidence="4 5" key="3">
    <citation type="submission" date="2020-08" db="EMBL/GenBank/DDBJ databases">
        <title>Genomic Encyclopedia of Type Strains, Phase IV (KMG-IV): sequencing the most valuable type-strain genomes for metagenomic binning, comparative biology and taxonomic classification.</title>
        <authorList>
            <person name="Goeker M."/>
        </authorList>
    </citation>
    <scope>NUCLEOTIDE SEQUENCE [LARGE SCALE GENOMIC DNA]</scope>
    <source>
        <strain evidence="4 5">DSM 24105</strain>
    </source>
</reference>
<keyword evidence="1" id="KW-0472">Membrane</keyword>
<organism evidence="4 5">
    <name type="scientific">Methylobacterium brachythecii</name>
    <dbReference type="NCBI Taxonomy" id="1176177"/>
    <lineage>
        <taxon>Bacteria</taxon>
        <taxon>Pseudomonadati</taxon>
        <taxon>Pseudomonadota</taxon>
        <taxon>Alphaproteobacteria</taxon>
        <taxon>Hyphomicrobiales</taxon>
        <taxon>Methylobacteriaceae</taxon>
        <taxon>Methylobacterium</taxon>
    </lineage>
</organism>
<keyword evidence="6" id="KW-1185">Reference proteome</keyword>
<feature type="domain" description="Glycosyltransferase 61 catalytic" evidence="2">
    <location>
        <begin position="105"/>
        <end position="298"/>
    </location>
</feature>
<dbReference type="Pfam" id="PF04577">
    <property type="entry name" value="Glyco_transf_61"/>
    <property type="match status" value="1"/>
</dbReference>
<comment type="caution">
    <text evidence="4">The sequence shown here is derived from an EMBL/GenBank/DDBJ whole genome shotgun (WGS) entry which is preliminary data.</text>
</comment>
<keyword evidence="1" id="KW-0812">Transmembrane</keyword>
<proteinExistence type="predicted"/>
<evidence type="ECO:0000256" key="1">
    <source>
        <dbReference type="SAM" id="Phobius"/>
    </source>
</evidence>
<reference evidence="6" key="2">
    <citation type="journal article" date="2019" name="Int. J. Syst. Evol. Microbiol.">
        <title>The Global Catalogue of Microorganisms (GCM) 10K type strain sequencing project: providing services to taxonomists for standard genome sequencing and annotation.</title>
        <authorList>
            <consortium name="The Broad Institute Genomics Platform"/>
            <consortium name="The Broad Institute Genome Sequencing Center for Infectious Disease"/>
            <person name="Wu L."/>
            <person name="Ma J."/>
        </authorList>
    </citation>
    <scope>NUCLEOTIDE SEQUENCE [LARGE SCALE GENOMIC DNA]</scope>
    <source>
        <strain evidence="6">NBRC 107710</strain>
    </source>
</reference>
<evidence type="ECO:0000259" key="2">
    <source>
        <dbReference type="Pfam" id="PF04577"/>
    </source>
</evidence>
<reference evidence="3" key="4">
    <citation type="submission" date="2023-01" db="EMBL/GenBank/DDBJ databases">
        <title>Draft genome sequence of Methylobacterium brachythecii strain NBRC 107710.</title>
        <authorList>
            <person name="Sun Q."/>
            <person name="Mori K."/>
        </authorList>
    </citation>
    <scope>NUCLEOTIDE SEQUENCE</scope>
    <source>
        <strain evidence="3">NBRC 107710</strain>
    </source>
</reference>
<dbReference type="EMBL" id="JACIDN010000010">
    <property type="protein sequence ID" value="MBB3905014.1"/>
    <property type="molecule type" value="Genomic_DNA"/>
</dbReference>
<feature type="transmembrane region" description="Helical" evidence="1">
    <location>
        <begin position="94"/>
        <end position="117"/>
    </location>
</feature>
<reference evidence="3" key="1">
    <citation type="journal article" date="2014" name="Int. J. Syst. Evol. Microbiol.">
        <title>Complete genome of a new Firmicutes species belonging to the dominant human colonic microbiota ('Ruminococcus bicirculans') reveals two chromosomes and a selective capacity to utilize plant glucans.</title>
        <authorList>
            <consortium name="NISC Comparative Sequencing Program"/>
            <person name="Wegmann U."/>
            <person name="Louis P."/>
            <person name="Goesmann A."/>
            <person name="Henrissat B."/>
            <person name="Duncan S.H."/>
            <person name="Flint H.J."/>
        </authorList>
    </citation>
    <scope>NUCLEOTIDE SEQUENCE</scope>
    <source>
        <strain evidence="3">NBRC 107710</strain>
    </source>
</reference>
<dbReference type="InterPro" id="IPR049625">
    <property type="entry name" value="Glyco_transf_61_cat"/>
</dbReference>
<dbReference type="Proteomes" id="UP000517759">
    <property type="component" value="Unassembled WGS sequence"/>
</dbReference>
<name>A0A7W6F913_9HYPH</name>
<sequence>MPSTLLRKSEEWTAHLAATYGYVGTREVRLHLVSNAFVTRTTYPLPGRFTGAVYDTDRRLIRSSLRLDPDADQPIDPETLPESRCAGARRVPRAIYGGMLFLILGHFLFESAARLWLQIDFPRNFDKGEPVPVIFHPSRDFDLGVFGTYPIFRDSLAALSVRRRNLLLADEDFKVDLLYYPEPLSIYHEYVHPLMGRVIDHLITELKRPRTLAARWTSKLKTAAPPRIYVSRSRWHENRRIANEHELEDVFREHGFAIVHPQDLAPHDVIRLMQGADLVASSDGSHAHLLAFAKRGTRSLLLDTRPVPTQTAIEILRELRALHVPLWQDPDGIWDQEGQKVKTSELSTFLDVYLSSIAA</sequence>
<dbReference type="RefSeq" id="WP_183510105.1">
    <property type="nucleotide sequence ID" value="NZ_BSPG01000038.1"/>
</dbReference>
<dbReference type="EMBL" id="BSPG01000038">
    <property type="protein sequence ID" value="GLS46283.1"/>
    <property type="molecule type" value="Genomic_DNA"/>
</dbReference>
<evidence type="ECO:0000313" key="6">
    <source>
        <dbReference type="Proteomes" id="UP001156881"/>
    </source>
</evidence>
<evidence type="ECO:0000313" key="5">
    <source>
        <dbReference type="Proteomes" id="UP000517759"/>
    </source>
</evidence>
<evidence type="ECO:0000313" key="4">
    <source>
        <dbReference type="EMBL" id="MBB3905014.1"/>
    </source>
</evidence>
<dbReference type="GO" id="GO:0016757">
    <property type="term" value="F:glycosyltransferase activity"/>
    <property type="evidence" value="ECO:0007669"/>
    <property type="project" value="InterPro"/>
</dbReference>
<gene>
    <name evidence="3" type="ORF">GCM10007884_42750</name>
    <name evidence="4" type="ORF">GGR33_004542</name>
</gene>
<dbReference type="Proteomes" id="UP001156881">
    <property type="component" value="Unassembled WGS sequence"/>
</dbReference>
<protein>
    <recommendedName>
        <fullName evidence="2">Glycosyltransferase 61 catalytic domain-containing protein</fullName>
    </recommendedName>
</protein>
<evidence type="ECO:0000313" key="3">
    <source>
        <dbReference type="EMBL" id="GLS46283.1"/>
    </source>
</evidence>
<keyword evidence="1" id="KW-1133">Transmembrane helix</keyword>
<dbReference type="AlphaFoldDB" id="A0A7W6F913"/>